<feature type="compositionally biased region" description="Gly residues" evidence="1">
    <location>
        <begin position="195"/>
        <end position="210"/>
    </location>
</feature>
<feature type="region of interest" description="Disordered" evidence="1">
    <location>
        <begin position="195"/>
        <end position="219"/>
    </location>
</feature>
<dbReference type="InterPro" id="IPR003107">
    <property type="entry name" value="HAT"/>
</dbReference>
<dbReference type="GO" id="GO:0006396">
    <property type="term" value="P:RNA processing"/>
    <property type="evidence" value="ECO:0007669"/>
    <property type="project" value="InterPro"/>
</dbReference>
<dbReference type="Gene3D" id="1.25.40.10">
    <property type="entry name" value="Tetratricopeptide repeat domain"/>
    <property type="match status" value="1"/>
</dbReference>
<evidence type="ECO:0000313" key="5">
    <source>
        <dbReference type="Proteomes" id="UP000525078"/>
    </source>
</evidence>
<feature type="domain" description="TmcB/TmcC TPR repeats" evidence="2">
    <location>
        <begin position="228"/>
        <end position="272"/>
    </location>
</feature>
<evidence type="ECO:0000259" key="2">
    <source>
        <dbReference type="Pfam" id="PF25474"/>
    </source>
</evidence>
<dbReference type="Pfam" id="PF25474">
    <property type="entry name" value="TPR_TmcB"/>
    <property type="match status" value="1"/>
</dbReference>
<dbReference type="SUPFAM" id="SSF48452">
    <property type="entry name" value="TPR-like"/>
    <property type="match status" value="1"/>
</dbReference>
<dbReference type="InterPro" id="IPR057352">
    <property type="entry name" value="TPR_TmcB/C"/>
</dbReference>
<dbReference type="PANTHER" id="PTHR26312">
    <property type="entry name" value="TETRATRICOPEPTIDE REPEAT PROTEIN 5"/>
    <property type="match status" value="1"/>
</dbReference>
<keyword evidence="6" id="KW-1185">Reference proteome</keyword>
<proteinExistence type="predicted"/>
<dbReference type="InterPro" id="IPR011990">
    <property type="entry name" value="TPR-like_helical_dom_sf"/>
</dbReference>
<accession>A0A7J6GJE5</accession>
<feature type="region of interest" description="Disordered" evidence="1">
    <location>
        <begin position="114"/>
        <end position="138"/>
    </location>
</feature>
<reference evidence="5 6" key="1">
    <citation type="journal article" date="2020" name="bioRxiv">
        <title>Sequence and annotation of 42 cannabis genomes reveals extensive copy number variation in cannabinoid synthesis and pathogen resistance genes.</title>
        <authorList>
            <person name="Mckernan K.J."/>
            <person name="Helbert Y."/>
            <person name="Kane L.T."/>
            <person name="Ebling H."/>
            <person name="Zhang L."/>
            <person name="Liu B."/>
            <person name="Eaton Z."/>
            <person name="Mclaughlin S."/>
            <person name="Kingan S."/>
            <person name="Baybayan P."/>
            <person name="Concepcion G."/>
            <person name="Jordan M."/>
            <person name="Riva A."/>
            <person name="Barbazuk W."/>
            <person name="Harkins T."/>
        </authorList>
    </citation>
    <scope>NUCLEOTIDE SEQUENCE [LARGE SCALE GENOMIC DNA]</scope>
    <source>
        <strain evidence="5 6">cv. Jamaican Lion 4</strain>
        <strain evidence="3">Father</strain>
        <strain evidence="4">Mother</strain>
        <tissue evidence="4">Leaf</tissue>
    </source>
</reference>
<evidence type="ECO:0000256" key="1">
    <source>
        <dbReference type="SAM" id="MobiDB-lite"/>
    </source>
</evidence>
<dbReference type="SMART" id="SM00386">
    <property type="entry name" value="HAT"/>
    <property type="match status" value="3"/>
</dbReference>
<gene>
    <name evidence="4" type="ORF">F8388_009013</name>
    <name evidence="3" type="ORF">G4B88_022978</name>
</gene>
<feature type="compositionally biased region" description="Acidic residues" evidence="1">
    <location>
        <begin position="122"/>
        <end position="138"/>
    </location>
</feature>
<protein>
    <recommendedName>
        <fullName evidence="2">TmcB/TmcC TPR repeats domain-containing protein</fullName>
    </recommendedName>
</protein>
<evidence type="ECO:0000313" key="3">
    <source>
        <dbReference type="EMBL" id="KAF4378155.1"/>
    </source>
</evidence>
<organism evidence="4 5">
    <name type="scientific">Cannabis sativa</name>
    <name type="common">Hemp</name>
    <name type="synonym">Marijuana</name>
    <dbReference type="NCBI Taxonomy" id="3483"/>
    <lineage>
        <taxon>Eukaryota</taxon>
        <taxon>Viridiplantae</taxon>
        <taxon>Streptophyta</taxon>
        <taxon>Embryophyta</taxon>
        <taxon>Tracheophyta</taxon>
        <taxon>Spermatophyta</taxon>
        <taxon>Magnoliopsida</taxon>
        <taxon>eudicotyledons</taxon>
        <taxon>Gunneridae</taxon>
        <taxon>Pentapetalae</taxon>
        <taxon>rosids</taxon>
        <taxon>fabids</taxon>
        <taxon>Rosales</taxon>
        <taxon>Cannabaceae</taxon>
        <taxon>Cannabis</taxon>
    </lineage>
</organism>
<evidence type="ECO:0000313" key="4">
    <source>
        <dbReference type="EMBL" id="KAF4382982.1"/>
    </source>
</evidence>
<sequence>MLLRSSSTPVLGSLLQSFAESPNNIMTIYNNNNNNSHNSPNNKFGFLQNGYLNLSSVSSNSSPIDSQVKKNCLERTQSEGNLEGLLGYELPVTKMFPRRPKCLMLQTIPSFSFRNSNGKNEYEDDDDDDEREELEEDVDEREMKSNGLGLENVMMMMNFNEDDMISMDKIWSMSSFEQENERRVSHKMRVVEVGGGGGRGGGNGNGGGNGDFNPYGSGGNEWDKQGFEEYYKKLVEENPGNPLFLRNYAQFLYEAKRDLKGAEEYYSRAILADPKEGDMLSQYAKIVWELHHDQERAASYFERAIQVSPKDSHVQAAYANFLWETEDDEDEEDDDDMAGELRAMTANIRQGTIASA</sequence>
<dbReference type="Proteomes" id="UP000583929">
    <property type="component" value="Unassembled WGS sequence"/>
</dbReference>
<dbReference type="EMBL" id="JAATIQ010000139">
    <property type="protein sequence ID" value="KAF4378155.1"/>
    <property type="molecule type" value="Genomic_DNA"/>
</dbReference>
<evidence type="ECO:0000313" key="6">
    <source>
        <dbReference type="Proteomes" id="UP000583929"/>
    </source>
</evidence>
<name>A0A7J6GJE5_CANSA</name>
<dbReference type="AlphaFoldDB" id="A0A7J6GJE5"/>
<comment type="caution">
    <text evidence="4">The sequence shown here is derived from an EMBL/GenBank/DDBJ whole genome shotgun (WGS) entry which is preliminary data.</text>
</comment>
<dbReference type="EMBL" id="JAATIP010000053">
    <property type="protein sequence ID" value="KAF4382982.1"/>
    <property type="molecule type" value="Genomic_DNA"/>
</dbReference>
<dbReference type="Proteomes" id="UP000525078">
    <property type="component" value="Unassembled WGS sequence"/>
</dbReference>
<dbReference type="PANTHER" id="PTHR26312:SF225">
    <property type="entry name" value="TPR REPEAT PROTEIN"/>
    <property type="match status" value="1"/>
</dbReference>